<gene>
    <name evidence="1" type="ORF">METZ01_LOCUS505339</name>
</gene>
<evidence type="ECO:0000313" key="1">
    <source>
        <dbReference type="EMBL" id="SVE52485.1"/>
    </source>
</evidence>
<evidence type="ECO:0008006" key="2">
    <source>
        <dbReference type="Google" id="ProtNLM"/>
    </source>
</evidence>
<sequence length="49" mass="5383">MSEKICIIGDGITALMLTKVLLDLNIEIDLINKNIFNKTPPIARTLAIS</sequence>
<reference evidence="1" key="1">
    <citation type="submission" date="2018-05" db="EMBL/GenBank/DDBJ databases">
        <authorList>
            <person name="Lanie J.A."/>
            <person name="Ng W.-L."/>
            <person name="Kazmierczak K.M."/>
            <person name="Andrzejewski T.M."/>
            <person name="Davidsen T.M."/>
            <person name="Wayne K.J."/>
            <person name="Tettelin H."/>
            <person name="Glass J.I."/>
            <person name="Rusch D."/>
            <person name="Podicherti R."/>
            <person name="Tsui H.-C.T."/>
            <person name="Winkler M.E."/>
        </authorList>
    </citation>
    <scope>NUCLEOTIDE SEQUENCE</scope>
</reference>
<organism evidence="1">
    <name type="scientific">marine metagenome</name>
    <dbReference type="NCBI Taxonomy" id="408172"/>
    <lineage>
        <taxon>unclassified sequences</taxon>
        <taxon>metagenomes</taxon>
        <taxon>ecological metagenomes</taxon>
    </lineage>
</organism>
<accession>A0A383E7Y9</accession>
<protein>
    <recommendedName>
        <fullName evidence="2">FAD dependent oxidoreductase domain-containing protein</fullName>
    </recommendedName>
</protein>
<proteinExistence type="predicted"/>
<dbReference type="EMBL" id="UINC01223334">
    <property type="protein sequence ID" value="SVE52485.1"/>
    <property type="molecule type" value="Genomic_DNA"/>
</dbReference>
<feature type="non-terminal residue" evidence="1">
    <location>
        <position position="49"/>
    </location>
</feature>
<dbReference type="AlphaFoldDB" id="A0A383E7Y9"/>
<name>A0A383E7Y9_9ZZZZ</name>